<dbReference type="InterPro" id="IPR036291">
    <property type="entry name" value="NAD(P)-bd_dom_sf"/>
</dbReference>
<dbReference type="PANTHER" id="PTHR43180:SF86">
    <property type="entry name" value="DEHYDROGENASE, PUTATIVE (AFU_ORTHOLOGUE AFUA_3G00290)-RELATED"/>
    <property type="match status" value="1"/>
</dbReference>
<gene>
    <name evidence="3" type="ORF">DNG_04594</name>
</gene>
<organism evidence="3 4">
    <name type="scientific">Cephalotrichum gorgonifer</name>
    <dbReference type="NCBI Taxonomy" id="2041049"/>
    <lineage>
        <taxon>Eukaryota</taxon>
        <taxon>Fungi</taxon>
        <taxon>Dikarya</taxon>
        <taxon>Ascomycota</taxon>
        <taxon>Pezizomycotina</taxon>
        <taxon>Sordariomycetes</taxon>
        <taxon>Hypocreomycetidae</taxon>
        <taxon>Microascales</taxon>
        <taxon>Microascaceae</taxon>
        <taxon>Cephalotrichum</taxon>
    </lineage>
</organism>
<protein>
    <submittedName>
        <fullName evidence="3">Related to 3-hydroxyacyl-CoA dehydrogenase</fullName>
    </submittedName>
</protein>
<dbReference type="Pfam" id="PF00106">
    <property type="entry name" value="adh_short"/>
    <property type="match status" value="1"/>
</dbReference>
<evidence type="ECO:0000256" key="2">
    <source>
        <dbReference type="ARBA" id="ARBA00023002"/>
    </source>
</evidence>
<dbReference type="PANTHER" id="PTHR43180">
    <property type="entry name" value="3-OXOACYL-(ACYL-CARRIER-PROTEIN) REDUCTASE (AFU_ORTHOLOGUE AFUA_6G11210)"/>
    <property type="match status" value="1"/>
</dbReference>
<comment type="similarity">
    <text evidence="1">Belongs to the short-chain dehydrogenases/reductases (SDR) family.</text>
</comment>
<dbReference type="InterPro" id="IPR002347">
    <property type="entry name" value="SDR_fam"/>
</dbReference>
<evidence type="ECO:0000313" key="3">
    <source>
        <dbReference type="EMBL" id="SPO01921.1"/>
    </source>
</evidence>
<dbReference type="SUPFAM" id="SSF51735">
    <property type="entry name" value="NAD(P)-binding Rossmann-fold domains"/>
    <property type="match status" value="1"/>
</dbReference>
<evidence type="ECO:0000256" key="1">
    <source>
        <dbReference type="ARBA" id="ARBA00006484"/>
    </source>
</evidence>
<dbReference type="PRINTS" id="PR00081">
    <property type="entry name" value="GDHRDH"/>
</dbReference>
<dbReference type="EMBL" id="ONZQ02000005">
    <property type="protein sequence ID" value="SPO01921.1"/>
    <property type="molecule type" value="Genomic_DNA"/>
</dbReference>
<reference evidence="3" key="1">
    <citation type="submission" date="2018-03" db="EMBL/GenBank/DDBJ databases">
        <authorList>
            <person name="Guldener U."/>
        </authorList>
    </citation>
    <scope>NUCLEOTIDE SEQUENCE</scope>
</reference>
<dbReference type="Gene3D" id="3.40.50.720">
    <property type="entry name" value="NAD(P)-binding Rossmann-like Domain"/>
    <property type="match status" value="1"/>
</dbReference>
<dbReference type="AlphaFoldDB" id="A0AAE8SUQ0"/>
<name>A0AAE8SUQ0_9PEZI</name>
<keyword evidence="4" id="KW-1185">Reference proteome</keyword>
<comment type="caution">
    <text evidence="3">The sequence shown here is derived from an EMBL/GenBank/DDBJ whole genome shotgun (WGS) entry which is preliminary data.</text>
</comment>
<dbReference type="Proteomes" id="UP001187682">
    <property type="component" value="Unassembled WGS sequence"/>
</dbReference>
<evidence type="ECO:0000313" key="4">
    <source>
        <dbReference type="Proteomes" id="UP001187682"/>
    </source>
</evidence>
<dbReference type="GO" id="GO:0016491">
    <property type="term" value="F:oxidoreductase activity"/>
    <property type="evidence" value="ECO:0007669"/>
    <property type="project" value="UniProtKB-KW"/>
</dbReference>
<proteinExistence type="inferred from homology"/>
<keyword evidence="2" id="KW-0560">Oxidoreductase</keyword>
<sequence length="301" mass="32659">MSRIVADSEVFSSLKGKTVVITGGATGIGRAFVHDAHRLGANVVVADVAVESGESLAASLGPSVLFVRCDTTSYQDQLSLFSKAQETFGNIDVVIANAAVVDYTDYFAPVDDITSEPPFRELNVNLRGVMFTARIGMHYLRKSGGGDLILLSSIAGFKESAEMTSYLASKHGVIGVMRGLRLSTLPQGIRVNVICPWMTRTGMTKGIEKGWIELNLPVNEPEDVARAMLICATSNSEAARNSHFKDQPPFHGKILFIAGGESYEIEDKLQALEPEWLGQENSRVLKLGQDYLHNGSTSWGY</sequence>
<accession>A0AAE8SUQ0</accession>